<keyword evidence="3" id="KW-1185">Reference proteome</keyword>
<proteinExistence type="predicted"/>
<dbReference type="EMBL" id="JAEQMG010000129">
    <property type="protein sequence ID" value="MBK6089374.1"/>
    <property type="molecule type" value="Genomic_DNA"/>
</dbReference>
<comment type="caution">
    <text evidence="2">The sequence shown here is derived from an EMBL/GenBank/DDBJ whole genome shotgun (WGS) entry which is preliminary data.</text>
</comment>
<organism evidence="2 3">
    <name type="scientific">Ruminococcus difficilis</name>
    <dbReference type="NCBI Taxonomy" id="2763069"/>
    <lineage>
        <taxon>Bacteria</taxon>
        <taxon>Bacillati</taxon>
        <taxon>Bacillota</taxon>
        <taxon>Clostridia</taxon>
        <taxon>Eubacteriales</taxon>
        <taxon>Oscillospiraceae</taxon>
        <taxon>Ruminococcus</taxon>
    </lineage>
</organism>
<evidence type="ECO:0000313" key="2">
    <source>
        <dbReference type="EMBL" id="MBK6089374.1"/>
    </source>
</evidence>
<reference evidence="2" key="1">
    <citation type="submission" date="2021-01" db="EMBL/GenBank/DDBJ databases">
        <title>Genome public.</title>
        <authorList>
            <person name="Liu C."/>
            <person name="Sun Q."/>
        </authorList>
    </citation>
    <scope>NUCLEOTIDE SEQUENCE</scope>
    <source>
        <strain evidence="2">M6</strain>
    </source>
</reference>
<feature type="region of interest" description="Disordered" evidence="1">
    <location>
        <begin position="154"/>
        <end position="173"/>
    </location>
</feature>
<name>A0A934WT02_9FIRM</name>
<sequence length="197" mass="21823">MSQAIIDKVKSTMNTAADTITTVAQNFVEKNRTKAKLNRLRMVMKSESELMNRAYIALGKEYYEMLKKGDVTAADEKQKNLLGVIDNSKAKIAKARECYRMVLESQSEFVYAVPSAPEKKPAEVKQEDVVDITVACSNEDDYDSNPFDAVAEKAEEVAEKAEDAAEKAAETAADAKEHIAKAVKEALDEEYPDGEPF</sequence>
<gene>
    <name evidence="2" type="ORF">JKK62_12105</name>
</gene>
<evidence type="ECO:0000256" key="1">
    <source>
        <dbReference type="SAM" id="MobiDB-lite"/>
    </source>
</evidence>
<evidence type="ECO:0000313" key="3">
    <source>
        <dbReference type="Proteomes" id="UP000633365"/>
    </source>
</evidence>
<dbReference type="AlphaFoldDB" id="A0A934WT02"/>
<dbReference type="Proteomes" id="UP000633365">
    <property type="component" value="Unassembled WGS sequence"/>
</dbReference>
<dbReference type="RefSeq" id="WP_201428112.1">
    <property type="nucleotide sequence ID" value="NZ_JAEQMG010000129.1"/>
</dbReference>
<accession>A0A934WT02</accession>
<protein>
    <submittedName>
        <fullName evidence="2">Uncharacterized protein</fullName>
    </submittedName>
</protein>